<sequence length="332" mass="37582">MALDDVFKYAFNQLSTDTSLGQQLYTVIISSLNDTLQATAKQIEMQLDPKVNKALKYAIEGFNILSTKNNINPSQLYSDMINIYKQNVFGNSTNSADRVFSSMALLSTMYIRGLKKLGNPDPITNRKEYANRQEREYAQNIVSIITELFPKLAAGYYRSIGQNVTEQEIMANLDKFASALYGAHMGVISLMGGYILSKTPNISLLESSTRLMSILDETFLSAMESSMYSIYSKVQIPEAVALIWDKLSQIELYNNTFDVMYRKIGSYIGQGLNQQQNQPVVPQLVQQVNQPAIQQPVHMQQANRPQQNQQQIQLGQVPQPRVIRPRMMLSYM</sequence>
<proteinExistence type="predicted"/>
<comment type="caution">
    <text evidence="2">The sequence shown here is derived from an EMBL/GenBank/DDBJ whole genome shotgun (WGS) entry which is preliminary data.</text>
</comment>
<evidence type="ECO:0000313" key="2">
    <source>
        <dbReference type="EMBL" id="PVU70579.1"/>
    </source>
</evidence>
<organism evidence="2 3">
    <name type="scientific">Nanobsidianus stetteri</name>
    <dbReference type="NCBI Taxonomy" id="1294122"/>
    <lineage>
        <taxon>Archaea</taxon>
        <taxon>Nanobdellota</taxon>
        <taxon>Candidatus Nanoarchaeia</taxon>
        <taxon>Nanoarchaeales</taxon>
        <taxon>Nanopusillaceae</taxon>
        <taxon>Candidatus Nanobsidianus</taxon>
    </lineage>
</organism>
<protein>
    <submittedName>
        <fullName evidence="2">Uncharacterized protein</fullName>
    </submittedName>
</protein>
<dbReference type="EMBL" id="QEFH01000023">
    <property type="protein sequence ID" value="PVU70579.1"/>
    <property type="molecule type" value="Genomic_DNA"/>
</dbReference>
<name>A0A2T9WS02_NANST</name>
<gene>
    <name evidence="2" type="ORF">DDW05_02615</name>
</gene>
<evidence type="ECO:0000256" key="1">
    <source>
        <dbReference type="SAM" id="MobiDB-lite"/>
    </source>
</evidence>
<reference evidence="2 3" key="1">
    <citation type="journal article" date="2015" name="Appl. Environ. Microbiol.">
        <title>Nanoarchaeota, Their Sulfolobales Host, and Nanoarchaeota Virus Distribution across Yellowstone National Park Hot Springs.</title>
        <authorList>
            <person name="Munson-McGee J.H."/>
            <person name="Field E.K."/>
            <person name="Bateson M."/>
            <person name="Rooney C."/>
            <person name="Stepanauskas R."/>
            <person name="Young M.J."/>
        </authorList>
    </citation>
    <scope>NUCLEOTIDE SEQUENCE [LARGE SCALE GENOMIC DNA]</scope>
    <source>
        <strain evidence="2">SCGC AB-777_O03</strain>
    </source>
</reference>
<dbReference type="Proteomes" id="UP000245908">
    <property type="component" value="Unassembled WGS sequence"/>
</dbReference>
<evidence type="ECO:0000313" key="3">
    <source>
        <dbReference type="Proteomes" id="UP000245908"/>
    </source>
</evidence>
<feature type="region of interest" description="Disordered" evidence="1">
    <location>
        <begin position="296"/>
        <end position="315"/>
    </location>
</feature>
<dbReference type="AlphaFoldDB" id="A0A2T9WS02"/>
<feature type="compositionally biased region" description="Low complexity" evidence="1">
    <location>
        <begin position="300"/>
        <end position="315"/>
    </location>
</feature>
<accession>A0A2T9WS02</accession>